<name>A0AAD6DP50_9EURO</name>
<gene>
    <name evidence="1" type="ORF">N7537_011902</name>
</gene>
<dbReference type="RefSeq" id="XP_056748243.1">
    <property type="nucleotide sequence ID" value="XM_056902956.1"/>
</dbReference>
<proteinExistence type="predicted"/>
<sequence>MRVQLFWMLSWPGGRKVDRAPWPTAARVVVGIHLLQRGVAGDITQDVCSIMDRPAAHLRGIMGYSEAPSMPNDSDNMGLAL</sequence>
<protein>
    <submittedName>
        <fullName evidence="1">Uncharacterized protein</fullName>
    </submittedName>
</protein>
<organism evidence="1 2">
    <name type="scientific">Penicillium hordei</name>
    <dbReference type="NCBI Taxonomy" id="40994"/>
    <lineage>
        <taxon>Eukaryota</taxon>
        <taxon>Fungi</taxon>
        <taxon>Dikarya</taxon>
        <taxon>Ascomycota</taxon>
        <taxon>Pezizomycotina</taxon>
        <taxon>Eurotiomycetes</taxon>
        <taxon>Eurotiomycetidae</taxon>
        <taxon>Eurotiales</taxon>
        <taxon>Aspergillaceae</taxon>
        <taxon>Penicillium</taxon>
    </lineage>
</organism>
<evidence type="ECO:0000313" key="2">
    <source>
        <dbReference type="Proteomes" id="UP001213799"/>
    </source>
</evidence>
<evidence type="ECO:0000313" key="1">
    <source>
        <dbReference type="EMBL" id="KAJ5589224.1"/>
    </source>
</evidence>
<keyword evidence="2" id="KW-1185">Reference proteome</keyword>
<dbReference type="GeneID" id="81593198"/>
<dbReference type="AlphaFoldDB" id="A0AAD6DP50"/>
<reference evidence="1" key="2">
    <citation type="submission" date="2023-01" db="EMBL/GenBank/DDBJ databases">
        <authorList>
            <person name="Petersen C."/>
        </authorList>
    </citation>
    <scope>NUCLEOTIDE SEQUENCE</scope>
    <source>
        <strain evidence="1">IBT 12815</strain>
    </source>
</reference>
<comment type="caution">
    <text evidence="1">The sequence shown here is derived from an EMBL/GenBank/DDBJ whole genome shotgun (WGS) entry which is preliminary data.</text>
</comment>
<dbReference type="Proteomes" id="UP001213799">
    <property type="component" value="Unassembled WGS sequence"/>
</dbReference>
<accession>A0AAD6DP50</accession>
<dbReference type="EMBL" id="JAQJAE010000006">
    <property type="protein sequence ID" value="KAJ5589224.1"/>
    <property type="molecule type" value="Genomic_DNA"/>
</dbReference>
<reference evidence="1" key="1">
    <citation type="journal article" date="2023" name="IMA Fungus">
        <title>Comparative genomic study of the Penicillium genus elucidates a diverse pangenome and 15 lateral gene transfer events.</title>
        <authorList>
            <person name="Petersen C."/>
            <person name="Sorensen T."/>
            <person name="Nielsen M.R."/>
            <person name="Sondergaard T.E."/>
            <person name="Sorensen J.L."/>
            <person name="Fitzpatrick D.A."/>
            <person name="Frisvad J.C."/>
            <person name="Nielsen K.L."/>
        </authorList>
    </citation>
    <scope>NUCLEOTIDE SEQUENCE</scope>
    <source>
        <strain evidence="1">IBT 12815</strain>
    </source>
</reference>